<dbReference type="SUPFAM" id="SSF56601">
    <property type="entry name" value="beta-lactamase/transpeptidase-like"/>
    <property type="match status" value="1"/>
</dbReference>
<evidence type="ECO:0000313" key="4">
    <source>
        <dbReference type="Proteomes" id="UP000077177"/>
    </source>
</evidence>
<dbReference type="Proteomes" id="UP000077177">
    <property type="component" value="Chromosome"/>
</dbReference>
<dbReference type="PANTHER" id="PTHR46825:SF7">
    <property type="entry name" value="D-ALANYL-D-ALANINE CARBOXYPEPTIDASE"/>
    <property type="match status" value="1"/>
</dbReference>
<feature type="signal peptide" evidence="1">
    <location>
        <begin position="1"/>
        <end position="23"/>
    </location>
</feature>
<dbReference type="STRING" id="1492898.SY85_11395"/>
<gene>
    <name evidence="3" type="ORF">SY85_11395</name>
</gene>
<dbReference type="PROSITE" id="PS51257">
    <property type="entry name" value="PROKAR_LIPOPROTEIN"/>
    <property type="match status" value="1"/>
</dbReference>
<feature type="chain" id="PRO_5008001208" description="Beta-lactamase-related domain-containing protein" evidence="1">
    <location>
        <begin position="24"/>
        <end position="400"/>
    </location>
</feature>
<dbReference type="InterPro" id="IPR001466">
    <property type="entry name" value="Beta-lactam-related"/>
</dbReference>
<dbReference type="Pfam" id="PF00144">
    <property type="entry name" value="Beta-lactamase"/>
    <property type="match status" value="1"/>
</dbReference>
<accession>A0A172TVL8</accession>
<keyword evidence="4" id="KW-1185">Reference proteome</keyword>
<protein>
    <recommendedName>
        <fullName evidence="2">Beta-lactamase-related domain-containing protein</fullName>
    </recommendedName>
</protein>
<dbReference type="AlphaFoldDB" id="A0A172TVL8"/>
<reference evidence="3 4" key="2">
    <citation type="journal article" date="2016" name="Int. J. Syst. Evol. Microbiol.">
        <title>Flavisolibacter tropicus sp. nov., isolated from tropical soil.</title>
        <authorList>
            <person name="Lee J.J."/>
            <person name="Kang M.S."/>
            <person name="Kim G.S."/>
            <person name="Lee C.S."/>
            <person name="Lim S."/>
            <person name="Lee J."/>
            <person name="Roh S.H."/>
            <person name="Kang H."/>
            <person name="Ha J.M."/>
            <person name="Bae S."/>
            <person name="Jung H.Y."/>
            <person name="Kim M.K."/>
        </authorList>
    </citation>
    <scope>NUCLEOTIDE SEQUENCE [LARGE SCALE GENOMIC DNA]</scope>
    <source>
        <strain evidence="3 4">LCS9</strain>
    </source>
</reference>
<keyword evidence="1" id="KW-0732">Signal</keyword>
<name>A0A172TVL8_9BACT</name>
<dbReference type="InterPro" id="IPR012338">
    <property type="entry name" value="Beta-lactam/transpept-like"/>
</dbReference>
<dbReference type="KEGG" id="fla:SY85_11395"/>
<reference evidence="4" key="1">
    <citation type="submission" date="2015-01" db="EMBL/GenBank/DDBJ databases">
        <title>Flavisolibacter sp./LCS9/ whole genome sequencing.</title>
        <authorList>
            <person name="Kim M.K."/>
            <person name="Srinivasan S."/>
            <person name="Lee J.-J."/>
        </authorList>
    </citation>
    <scope>NUCLEOTIDE SEQUENCE [LARGE SCALE GENOMIC DNA]</scope>
    <source>
        <strain evidence="4">LCS9</strain>
    </source>
</reference>
<sequence>MKKQYFKYSVSALILVLFLSSCKKNLFETPVQTPSGTIQMNPDHPMKGSLQTIIDKYVAKGLPGVQVAVKNNDGWYFTSGGFTKIESKSSFHPLTPTWLFSITKTYTAALVMKQKEKGVIDLNANIARYLSADVLKNIDGHDKINVRMLLSHSSGLVDFIELPAFLVAQFNDPLHQPSTDEILGMLKEQKLRSTPGEEYFYSNTNYLLLTLILEKLTGKSYQQLLQEDIFQPLHLQHTYVAPTEEQTLTLGFPNYYVDRYAKDQLENASAWNSALARACEGWGGIAATSSDAILFYEALMNGQVVSSNSVQEMKTWFQGKSSPAPDYGLGFEYFQYADGTTPQYGHEGDGIGSSTMLLYVPDNNTYLFINITAGRKLFGPYLYKITDFKNELCKAVAQWR</sequence>
<dbReference type="PANTHER" id="PTHR46825">
    <property type="entry name" value="D-ALANYL-D-ALANINE-CARBOXYPEPTIDASE/ENDOPEPTIDASE AMPH"/>
    <property type="match status" value="1"/>
</dbReference>
<dbReference type="RefSeq" id="WP_066404589.1">
    <property type="nucleotide sequence ID" value="NZ_CP011390.1"/>
</dbReference>
<dbReference type="InterPro" id="IPR050491">
    <property type="entry name" value="AmpC-like"/>
</dbReference>
<evidence type="ECO:0000313" key="3">
    <source>
        <dbReference type="EMBL" id="ANE51018.1"/>
    </source>
</evidence>
<dbReference type="OrthoDB" id="1357763at2"/>
<evidence type="ECO:0000259" key="2">
    <source>
        <dbReference type="Pfam" id="PF00144"/>
    </source>
</evidence>
<proteinExistence type="predicted"/>
<dbReference type="Gene3D" id="3.40.710.10">
    <property type="entry name" value="DD-peptidase/beta-lactamase superfamily"/>
    <property type="match status" value="1"/>
</dbReference>
<evidence type="ECO:0000256" key="1">
    <source>
        <dbReference type="SAM" id="SignalP"/>
    </source>
</evidence>
<organism evidence="3 4">
    <name type="scientific">Flavisolibacter tropicus</name>
    <dbReference type="NCBI Taxonomy" id="1492898"/>
    <lineage>
        <taxon>Bacteria</taxon>
        <taxon>Pseudomonadati</taxon>
        <taxon>Bacteroidota</taxon>
        <taxon>Chitinophagia</taxon>
        <taxon>Chitinophagales</taxon>
        <taxon>Chitinophagaceae</taxon>
        <taxon>Flavisolibacter</taxon>
    </lineage>
</organism>
<dbReference type="EMBL" id="CP011390">
    <property type="protein sequence ID" value="ANE51018.1"/>
    <property type="molecule type" value="Genomic_DNA"/>
</dbReference>
<feature type="domain" description="Beta-lactamase-related" evidence="2">
    <location>
        <begin position="51"/>
        <end position="369"/>
    </location>
</feature>